<dbReference type="InterPro" id="IPR002921">
    <property type="entry name" value="Fungal_lipase-type"/>
</dbReference>
<reference evidence="2" key="1">
    <citation type="submission" date="2021-01" db="EMBL/GenBank/DDBJ databases">
        <authorList>
            <person name="Corre E."/>
            <person name="Pelletier E."/>
            <person name="Niang G."/>
            <person name="Scheremetjew M."/>
            <person name="Finn R."/>
            <person name="Kale V."/>
            <person name="Holt S."/>
            <person name="Cochrane G."/>
            <person name="Meng A."/>
            <person name="Brown T."/>
            <person name="Cohen L."/>
        </authorList>
    </citation>
    <scope>NUCLEOTIDE SEQUENCE</scope>
    <source>
        <strain evidence="2">CCMP219</strain>
    </source>
</reference>
<dbReference type="AlphaFoldDB" id="A0A7R9V5G2"/>
<accession>A0A7R9V5G2</accession>
<gene>
    <name evidence="2" type="ORF">CEUR00632_LOCUS4870</name>
</gene>
<dbReference type="Gene3D" id="3.40.50.1820">
    <property type="entry name" value="alpha/beta hydrolase"/>
    <property type="match status" value="1"/>
</dbReference>
<name>A0A7R9V5G2_9CHLO</name>
<evidence type="ECO:0000259" key="1">
    <source>
        <dbReference type="Pfam" id="PF01764"/>
    </source>
</evidence>
<dbReference type="Pfam" id="PF01764">
    <property type="entry name" value="Lipase_3"/>
    <property type="match status" value="1"/>
</dbReference>
<protein>
    <recommendedName>
        <fullName evidence="1">Fungal lipase-type domain-containing protein</fullName>
    </recommendedName>
</protein>
<dbReference type="GO" id="GO:0006629">
    <property type="term" value="P:lipid metabolic process"/>
    <property type="evidence" value="ECO:0007669"/>
    <property type="project" value="InterPro"/>
</dbReference>
<evidence type="ECO:0000313" key="2">
    <source>
        <dbReference type="EMBL" id="CAD8284832.1"/>
    </source>
</evidence>
<organism evidence="2">
    <name type="scientific">Chlamydomonas euryale</name>
    <dbReference type="NCBI Taxonomy" id="1486919"/>
    <lineage>
        <taxon>Eukaryota</taxon>
        <taxon>Viridiplantae</taxon>
        <taxon>Chlorophyta</taxon>
        <taxon>core chlorophytes</taxon>
        <taxon>Chlorophyceae</taxon>
        <taxon>CS clade</taxon>
        <taxon>Chlamydomonadales</taxon>
        <taxon>Chlamydomonadaceae</taxon>
        <taxon>Chlamydomonas</taxon>
    </lineage>
</organism>
<sequence length="416" mass="45392">MASSGPPDIGSAQAGTAAGENAQPLDAQPLDAQLVAMADHSSGIRGNVLNTKTRLWSEVANRFNQQGIDAAVMIPKFLLLMVAFTFVMMITGTLDAVLEELEYDSLDSFLLAWLLLYFKSILLKNQQSNIPELGYLTGPNEQDSETLQGLDQDWVWSKKTYTFFEELGGGDPELDENKERLRTIMELEPGSIIKISSADNQYTIPYWVATHHKSKRILCVIRGTSSFTDKLIDAQAQTIVIKRTVGAHCAMYHVAESIVGQVTDDILGFAKDNSDYTLHFCGHSLGAGVCGLASYLVHESIGSGAKLATFAESVTGTCIAAPPVLTMNAASTMPYVKSLRNQIDVVPTASIVNMIGLVKAVQHVFDDATEATIPEDVVQVRILPDVCNLFMTGDAKRVTKRSPPTPSYRVKRIRVF</sequence>
<dbReference type="PANTHER" id="PTHR46023:SF6">
    <property type="entry name" value="LIPASE CLASS 3 FAMILY PROTEIN"/>
    <property type="match status" value="1"/>
</dbReference>
<feature type="domain" description="Fungal lipase-type" evidence="1">
    <location>
        <begin position="220"/>
        <end position="351"/>
    </location>
</feature>
<dbReference type="InterPro" id="IPR029058">
    <property type="entry name" value="AB_hydrolase_fold"/>
</dbReference>
<dbReference type="PANTHER" id="PTHR46023">
    <property type="entry name" value="LIPASE CLASS 3 PROTEIN-LIKE"/>
    <property type="match status" value="1"/>
</dbReference>
<proteinExistence type="predicted"/>
<dbReference type="EMBL" id="HBEC01010621">
    <property type="protein sequence ID" value="CAD8284832.1"/>
    <property type="molecule type" value="Transcribed_RNA"/>
</dbReference>
<dbReference type="SUPFAM" id="SSF53474">
    <property type="entry name" value="alpha/beta-Hydrolases"/>
    <property type="match status" value="1"/>
</dbReference>
<dbReference type="CDD" id="cd00519">
    <property type="entry name" value="Lipase_3"/>
    <property type="match status" value="1"/>
</dbReference>